<dbReference type="Pfam" id="PF00440">
    <property type="entry name" value="TetR_N"/>
    <property type="match status" value="1"/>
</dbReference>
<evidence type="ECO:0000259" key="4">
    <source>
        <dbReference type="Pfam" id="PF00440"/>
    </source>
</evidence>
<reference evidence="5 6" key="1">
    <citation type="submission" date="2023-03" db="EMBL/GenBank/DDBJ databases">
        <title>Isolation and description of six Streptomyces strains from soil environments, able to metabolize different microbial glucans.</title>
        <authorList>
            <person name="Widen T."/>
            <person name="Larsbrink J."/>
        </authorList>
    </citation>
    <scope>NUCLEOTIDE SEQUENCE [LARGE SCALE GENOMIC DNA]</scope>
    <source>
        <strain evidence="5 6">Mut1</strain>
    </source>
</reference>
<evidence type="ECO:0000313" key="6">
    <source>
        <dbReference type="Proteomes" id="UP001239522"/>
    </source>
</evidence>
<dbReference type="SUPFAM" id="SSF46689">
    <property type="entry name" value="Homeodomain-like"/>
    <property type="match status" value="1"/>
</dbReference>
<sequence>MNLFDEQVQSTRAAQKLRTATRITETAARLFAEHGFQSTTVRQIAAEAGVSVGAVMAVGDKESLLGLVFDRAIADRIPSPPEPPEAGAAAPSAVAYLSHYFDPFLGLFAENDDLARAYFRTLARGQDENASLGALRTLTEDNLSAAMVNAGVPEARARLGAQVMFAAYLGELMLLAAGSTDPRQTAARIRRTAAFVTAQEGL</sequence>
<evidence type="ECO:0000313" key="5">
    <source>
        <dbReference type="EMBL" id="WLQ37925.1"/>
    </source>
</evidence>
<keyword evidence="2" id="KW-0238">DNA-binding</keyword>
<dbReference type="Gene3D" id="1.10.357.10">
    <property type="entry name" value="Tetracycline Repressor, domain 2"/>
    <property type="match status" value="1"/>
</dbReference>
<feature type="domain" description="HTH tetR-type" evidence="4">
    <location>
        <begin position="23"/>
        <end position="55"/>
    </location>
</feature>
<evidence type="ECO:0000256" key="1">
    <source>
        <dbReference type="ARBA" id="ARBA00023015"/>
    </source>
</evidence>
<dbReference type="RefSeq" id="WP_306060493.1">
    <property type="nucleotide sequence ID" value="NZ_CP120997.1"/>
</dbReference>
<evidence type="ECO:0000256" key="2">
    <source>
        <dbReference type="ARBA" id="ARBA00023125"/>
    </source>
</evidence>
<accession>A0ABY9HTM9</accession>
<dbReference type="EMBL" id="CP120997">
    <property type="protein sequence ID" value="WLQ37925.1"/>
    <property type="molecule type" value="Genomic_DNA"/>
</dbReference>
<keyword evidence="6" id="KW-1185">Reference proteome</keyword>
<gene>
    <name evidence="5" type="ORF">P8A18_32760</name>
</gene>
<dbReference type="Proteomes" id="UP001239522">
    <property type="component" value="Chromosome"/>
</dbReference>
<organism evidence="5 6">
    <name type="scientific">Streptomyces castrisilvae</name>
    <dbReference type="NCBI Taxonomy" id="3033811"/>
    <lineage>
        <taxon>Bacteria</taxon>
        <taxon>Bacillati</taxon>
        <taxon>Actinomycetota</taxon>
        <taxon>Actinomycetes</taxon>
        <taxon>Kitasatosporales</taxon>
        <taxon>Streptomycetaceae</taxon>
        <taxon>Streptomyces</taxon>
    </lineage>
</organism>
<name>A0ABY9HTM9_9ACTN</name>
<keyword evidence="1" id="KW-0805">Transcription regulation</keyword>
<evidence type="ECO:0000256" key="3">
    <source>
        <dbReference type="ARBA" id="ARBA00023163"/>
    </source>
</evidence>
<dbReference type="PANTHER" id="PTHR30055:SF234">
    <property type="entry name" value="HTH-TYPE TRANSCRIPTIONAL REGULATOR BETI"/>
    <property type="match status" value="1"/>
</dbReference>
<dbReference type="InterPro" id="IPR001647">
    <property type="entry name" value="HTH_TetR"/>
</dbReference>
<keyword evidence="3" id="KW-0804">Transcription</keyword>
<dbReference type="InterPro" id="IPR009057">
    <property type="entry name" value="Homeodomain-like_sf"/>
</dbReference>
<dbReference type="PANTHER" id="PTHR30055">
    <property type="entry name" value="HTH-TYPE TRANSCRIPTIONAL REGULATOR RUTR"/>
    <property type="match status" value="1"/>
</dbReference>
<proteinExistence type="predicted"/>
<dbReference type="InterPro" id="IPR050109">
    <property type="entry name" value="HTH-type_TetR-like_transc_reg"/>
</dbReference>
<protein>
    <submittedName>
        <fullName evidence="5">Helix-turn-helix domain containing protein</fullName>
    </submittedName>
</protein>